<dbReference type="EMBL" id="UWOC01000180">
    <property type="protein sequence ID" value="VCU10781.1"/>
    <property type="molecule type" value="Genomic_DNA"/>
</dbReference>
<keyword evidence="1" id="KW-0732">Signal</keyword>
<dbReference type="RefSeq" id="WP_129610837.1">
    <property type="nucleotide sequence ID" value="NZ_UWOC01000180.1"/>
</dbReference>
<dbReference type="Proteomes" id="UP000289200">
    <property type="component" value="Unassembled WGS sequence"/>
</dbReference>
<evidence type="ECO:0000313" key="3">
    <source>
        <dbReference type="Proteomes" id="UP000289200"/>
    </source>
</evidence>
<evidence type="ECO:0000256" key="1">
    <source>
        <dbReference type="SAM" id="SignalP"/>
    </source>
</evidence>
<organism evidence="2 3">
    <name type="scientific">Rhodoplanes serenus</name>
    <dbReference type="NCBI Taxonomy" id="200615"/>
    <lineage>
        <taxon>Bacteria</taxon>
        <taxon>Pseudomonadati</taxon>
        <taxon>Pseudomonadota</taxon>
        <taxon>Alphaproteobacteria</taxon>
        <taxon>Hyphomicrobiales</taxon>
        <taxon>Nitrobacteraceae</taxon>
        <taxon>Rhodoplanes</taxon>
    </lineage>
</organism>
<comment type="caution">
    <text evidence="2">The sequence shown here is derived from an EMBL/GenBank/DDBJ whole genome shotgun (WGS) entry which is preliminary data.</text>
</comment>
<accession>A0A3S4B3R4</accession>
<sequence length="142" mass="14477">MRLVYWLALTASLLTAGGSYAQQVPTWTVYQSKSSGNVANAAATATMSAVVDRTHYLCGFIIMSTGATAATVVNATISGLLGGTITLPYAVKADPAAQNETVALDLAPCMPASAPNTAITLTLPALGAGNTNAAVAIYGYRY</sequence>
<feature type="signal peptide" evidence="1">
    <location>
        <begin position="1"/>
        <end position="21"/>
    </location>
</feature>
<protein>
    <submittedName>
        <fullName evidence="2">Uncharacterized protein</fullName>
    </submittedName>
</protein>
<proteinExistence type="predicted"/>
<evidence type="ECO:0000313" key="2">
    <source>
        <dbReference type="EMBL" id="VCU10781.1"/>
    </source>
</evidence>
<keyword evidence="3" id="KW-1185">Reference proteome</keyword>
<feature type="chain" id="PRO_5018634325" evidence="1">
    <location>
        <begin position="22"/>
        <end position="142"/>
    </location>
</feature>
<reference evidence="3" key="1">
    <citation type="submission" date="2018-10" db="EMBL/GenBank/DDBJ databases">
        <authorList>
            <person name="Peiro R."/>
            <person name="Begona"/>
            <person name="Cbmso G."/>
            <person name="Lopez M."/>
            <person name="Gonzalez S."/>
            <person name="Sacristan E."/>
            <person name="Castillo E."/>
        </authorList>
    </citation>
    <scope>NUCLEOTIDE SEQUENCE [LARGE SCALE GENOMIC DNA]</scope>
</reference>
<name>A0A3S4B3R4_9BRAD</name>
<dbReference type="AlphaFoldDB" id="A0A3S4B3R4"/>
<gene>
    <name evidence="2" type="ORF">RHODGE_RHODGE_03985</name>
</gene>